<organism evidence="1 2">
    <name type="scientific">Heterorhabditis bacteriophora</name>
    <name type="common">Entomopathogenic nematode worm</name>
    <dbReference type="NCBI Taxonomy" id="37862"/>
    <lineage>
        <taxon>Eukaryota</taxon>
        <taxon>Metazoa</taxon>
        <taxon>Ecdysozoa</taxon>
        <taxon>Nematoda</taxon>
        <taxon>Chromadorea</taxon>
        <taxon>Rhabditida</taxon>
        <taxon>Rhabditina</taxon>
        <taxon>Rhabditomorpha</taxon>
        <taxon>Strongyloidea</taxon>
        <taxon>Heterorhabditidae</taxon>
        <taxon>Heterorhabditis</taxon>
    </lineage>
</organism>
<proteinExistence type="predicted"/>
<protein>
    <submittedName>
        <fullName evidence="2">THAP-type domain-containing protein</fullName>
    </submittedName>
</protein>
<dbReference type="AlphaFoldDB" id="A0A1I7XJM7"/>
<evidence type="ECO:0000313" key="1">
    <source>
        <dbReference type="Proteomes" id="UP000095283"/>
    </source>
</evidence>
<keyword evidence="1" id="KW-1185">Reference proteome</keyword>
<accession>A0A1I7XJM7</accession>
<dbReference type="WBParaSite" id="Hba_17718">
    <property type="protein sequence ID" value="Hba_17718"/>
    <property type="gene ID" value="Hba_17718"/>
</dbReference>
<evidence type="ECO:0000313" key="2">
    <source>
        <dbReference type="WBParaSite" id="Hba_17718"/>
    </source>
</evidence>
<dbReference type="SUPFAM" id="SSF57716">
    <property type="entry name" value="Glucocorticoid receptor-like (DNA-binding domain)"/>
    <property type="match status" value="1"/>
</dbReference>
<sequence length="283" mass="32119">MNQRGNANQEIINDSHYVGIELGINVSSNETSTESVLSEELDHCGEEILCITEEPYQECDFENSEVVEGFMQGTDQSDPNIVDVVIPLCTNSGEVTNKTDSFGCANIPSKFSSNETDFEIVYSSLPPDINIESLVRATKSSVCGESLRVTKENGKFKIRTCDLANNGSSVYDCKRTFECVVCKRIIEAGEMFLNFPEDLDRRRIWGNMLGFKYNDMLRLKYNVVILSAGHICTDHFSEECFRTPWECTICSYRSHSVVDMQQHMLHHTDNGDDTMRVVRLDYY</sequence>
<dbReference type="Proteomes" id="UP000095283">
    <property type="component" value="Unplaced"/>
</dbReference>
<reference evidence="2" key="1">
    <citation type="submission" date="2016-11" db="UniProtKB">
        <authorList>
            <consortium name="WormBaseParasite"/>
        </authorList>
    </citation>
    <scope>IDENTIFICATION</scope>
</reference>
<name>A0A1I7XJM7_HETBA</name>